<evidence type="ECO:0000256" key="6">
    <source>
        <dbReference type="ARBA" id="ARBA00022989"/>
    </source>
</evidence>
<evidence type="ECO:0000256" key="1">
    <source>
        <dbReference type="ARBA" id="ARBA00004141"/>
    </source>
</evidence>
<evidence type="ECO:0000256" key="8">
    <source>
        <dbReference type="HAMAP-Rule" id="MF_01937"/>
    </source>
</evidence>
<evidence type="ECO:0000256" key="4">
    <source>
        <dbReference type="ARBA" id="ARBA00022679"/>
    </source>
</evidence>
<dbReference type="CDD" id="cd13962">
    <property type="entry name" value="PT_UbiA_UBIAD1"/>
    <property type="match status" value="1"/>
</dbReference>
<feature type="transmembrane region" description="Helical" evidence="8">
    <location>
        <begin position="98"/>
        <end position="117"/>
    </location>
</feature>
<keyword evidence="4 8" id="KW-0808">Transferase</keyword>
<dbReference type="GO" id="GO:0005886">
    <property type="term" value="C:plasma membrane"/>
    <property type="evidence" value="ECO:0007669"/>
    <property type="project" value="UniProtKB-SubCell"/>
</dbReference>
<keyword evidence="6 8" id="KW-1133">Transmembrane helix</keyword>
<dbReference type="Gene3D" id="1.10.357.140">
    <property type="entry name" value="UbiA prenyltransferase"/>
    <property type="match status" value="1"/>
</dbReference>
<comment type="similarity">
    <text evidence="8">Belongs to the MenA family. Type 1 subfamily.</text>
</comment>
<comment type="pathway">
    <text evidence="8">Quinol/quinone metabolism; menaquinone biosynthesis; menaquinol from 1,4-dihydroxy-2-naphthoate: step 1/2.</text>
</comment>
<dbReference type="HAMAP" id="MF_01937">
    <property type="entry name" value="MenA_1"/>
    <property type="match status" value="1"/>
</dbReference>
<keyword evidence="5 8" id="KW-0812">Transmembrane</keyword>
<dbReference type="NCBIfam" id="TIGR00751">
    <property type="entry name" value="menA"/>
    <property type="match status" value="1"/>
</dbReference>
<dbReference type="PIRSF" id="PIRSF005355">
    <property type="entry name" value="UBIAD1"/>
    <property type="match status" value="1"/>
</dbReference>
<proteinExistence type="inferred from homology"/>
<dbReference type="PANTHER" id="PTHR13929">
    <property type="entry name" value="1,4-DIHYDROXY-2-NAPHTHOATE OCTAPRENYLTRANSFERASE"/>
    <property type="match status" value="1"/>
</dbReference>
<dbReference type="RefSeq" id="WP_235420555.1">
    <property type="nucleotide sequence ID" value="NZ_BBNY01000076.1"/>
</dbReference>
<evidence type="ECO:0000256" key="5">
    <source>
        <dbReference type="ARBA" id="ARBA00022692"/>
    </source>
</evidence>
<evidence type="ECO:0000256" key="7">
    <source>
        <dbReference type="ARBA" id="ARBA00023136"/>
    </source>
</evidence>
<comment type="caution">
    <text evidence="10">The sequence shown here is derived from an EMBL/GenBank/DDBJ whole genome shotgun (WGS) entry which is preliminary data.</text>
</comment>
<evidence type="ECO:0000256" key="2">
    <source>
        <dbReference type="ARBA" id="ARBA00022428"/>
    </source>
</evidence>
<dbReference type="UniPathway" id="UPA00079">
    <property type="reaction ID" value="UER00168"/>
</dbReference>
<dbReference type="GO" id="GO:0042371">
    <property type="term" value="P:vitamin K biosynthetic process"/>
    <property type="evidence" value="ECO:0007669"/>
    <property type="project" value="TreeGrafter"/>
</dbReference>
<dbReference type="InterPro" id="IPR004657">
    <property type="entry name" value="MenA"/>
</dbReference>
<dbReference type="Pfam" id="PF01040">
    <property type="entry name" value="UbiA"/>
    <property type="match status" value="1"/>
</dbReference>
<dbReference type="InterPro" id="IPR044878">
    <property type="entry name" value="UbiA_sf"/>
</dbReference>
<feature type="transmembrane region" description="Helical" evidence="8">
    <location>
        <begin position="123"/>
        <end position="144"/>
    </location>
</feature>
<evidence type="ECO:0000256" key="3">
    <source>
        <dbReference type="ARBA" id="ARBA00022475"/>
    </source>
</evidence>
<dbReference type="EMBL" id="BBNY01000076">
    <property type="protein sequence ID" value="GAL90761.1"/>
    <property type="molecule type" value="Genomic_DNA"/>
</dbReference>
<feature type="transmembrane region" description="Helical" evidence="8">
    <location>
        <begin position="44"/>
        <end position="62"/>
    </location>
</feature>
<dbReference type="PANTHER" id="PTHR13929:SF0">
    <property type="entry name" value="UBIA PRENYLTRANSFERASE DOMAIN-CONTAINING PROTEIN 1"/>
    <property type="match status" value="1"/>
</dbReference>
<organism evidence="10 11">
    <name type="scientific">Jejuia pallidilutea</name>
    <dbReference type="NCBI Taxonomy" id="504487"/>
    <lineage>
        <taxon>Bacteria</taxon>
        <taxon>Pseudomonadati</taxon>
        <taxon>Bacteroidota</taxon>
        <taxon>Flavobacteriia</taxon>
        <taxon>Flavobacteriales</taxon>
        <taxon>Flavobacteriaceae</taxon>
        <taxon>Jejuia</taxon>
    </lineage>
</organism>
<sequence length="304" mass="33245">MDSIMKNVSIWISAMRLRTLPLSVSGIIVASSFAAYNGCFNLQIFLLAILTTISLQILSNLANDYGDGVKGTDDAERIGPERAIQSGKITPNLMFEAIKLNILVCIVLSFLLIFSAFGSQHFLLTLLYFVLGIASVIAAIKYTIGSKAYGYRGLGDAYVFIFFGLVSVIGCYVLYAKTVHHVVFLPAITIGLLSVAVLNLNNMRDIISDKASGKITLAVKLGVTKAKTYHLFLIISAIVVSALWGILYYTSPLNLIYFIAYIPLIKHIKTVKHNNAPQDLDPELKKVALSTFFLSVLLAVGHLF</sequence>
<feature type="transmembrane region" description="Helical" evidence="8">
    <location>
        <begin position="156"/>
        <end position="175"/>
    </location>
</feature>
<evidence type="ECO:0000256" key="9">
    <source>
        <dbReference type="NCBIfam" id="TIGR00751"/>
    </source>
</evidence>
<dbReference type="Proteomes" id="UP000030184">
    <property type="component" value="Unassembled WGS sequence"/>
</dbReference>
<dbReference type="GO" id="GO:0046428">
    <property type="term" value="F:1,4-dihydroxy-2-naphthoate polyprenyltransferase activity"/>
    <property type="evidence" value="ECO:0007669"/>
    <property type="project" value="UniProtKB-UniRule"/>
</dbReference>
<name>A0A098LV38_9FLAO</name>
<reference evidence="11" key="1">
    <citation type="journal article" date="2014" name="Genome Announc.">
        <title>Draft Genome Sequence of Marine Flavobacterium Jejuia pallidilutea Strain 11shimoA1 and Pigmentation Mutants.</title>
        <authorList>
            <person name="Takatani N."/>
            <person name="Nakanishi M."/>
            <person name="Meirelles P."/>
            <person name="Mino S."/>
            <person name="Suda W."/>
            <person name="Oshima K."/>
            <person name="Hattori M."/>
            <person name="Ohkuma M."/>
            <person name="Hosokawa M."/>
            <person name="Miyashita K."/>
            <person name="Thompson F.L."/>
            <person name="Niwa A."/>
            <person name="Sawabe T."/>
            <person name="Sawabe T."/>
        </authorList>
    </citation>
    <scope>NUCLEOTIDE SEQUENCE [LARGE SCALE GENOMIC DNA]</scope>
    <source>
        <strain evidence="11">JCM 19538</strain>
    </source>
</reference>
<gene>
    <name evidence="8" type="primary">menA</name>
    <name evidence="10" type="ORF">JCM19538_526</name>
</gene>
<comment type="catalytic activity">
    <reaction evidence="8">
        <text>an all-trans-polyprenyl diphosphate + 1,4-dihydroxy-2-naphthoate + H(+) = a 2-demethylmenaquinol + CO2 + diphosphate</text>
        <dbReference type="Rhea" id="RHEA:26478"/>
        <dbReference type="Rhea" id="RHEA-COMP:9563"/>
        <dbReference type="Rhea" id="RHEA-COMP:9564"/>
        <dbReference type="ChEBI" id="CHEBI:11173"/>
        <dbReference type="ChEBI" id="CHEBI:15378"/>
        <dbReference type="ChEBI" id="CHEBI:16526"/>
        <dbReference type="ChEBI" id="CHEBI:33019"/>
        <dbReference type="ChEBI" id="CHEBI:55437"/>
        <dbReference type="ChEBI" id="CHEBI:58914"/>
        <dbReference type="EC" id="2.5.1.74"/>
    </reaction>
</comment>
<evidence type="ECO:0000313" key="10">
    <source>
        <dbReference type="EMBL" id="GAL90761.1"/>
    </source>
</evidence>
<dbReference type="GO" id="GO:0009234">
    <property type="term" value="P:menaquinone biosynthetic process"/>
    <property type="evidence" value="ECO:0007669"/>
    <property type="project" value="UniProtKB-UniRule"/>
</dbReference>
<feature type="transmembrane region" description="Helical" evidence="8">
    <location>
        <begin position="229"/>
        <end position="249"/>
    </location>
</feature>
<keyword evidence="11" id="KW-1185">Reference proteome</keyword>
<keyword evidence="7 8" id="KW-0472">Membrane</keyword>
<keyword evidence="2 8" id="KW-0474">Menaquinone biosynthesis</keyword>
<feature type="transmembrane region" description="Helical" evidence="8">
    <location>
        <begin position="181"/>
        <end position="200"/>
    </location>
</feature>
<dbReference type="InterPro" id="IPR026046">
    <property type="entry name" value="UBIAD1"/>
</dbReference>
<dbReference type="AlphaFoldDB" id="A0A098LV38"/>
<dbReference type="EC" id="2.5.1.74" evidence="8 9"/>
<protein>
    <recommendedName>
        <fullName evidence="8 9">1,4-dihydroxy-2-naphthoate octaprenyltransferase</fullName>
        <shortName evidence="8">DHNA-octaprenyltransferase</shortName>
        <ecNumber evidence="8 9">2.5.1.74</ecNumber>
    </recommendedName>
</protein>
<dbReference type="InterPro" id="IPR000537">
    <property type="entry name" value="UbiA_prenyltransferase"/>
</dbReference>
<evidence type="ECO:0000313" key="11">
    <source>
        <dbReference type="Proteomes" id="UP000030184"/>
    </source>
</evidence>
<accession>A0A098LV38</accession>
<keyword evidence="3 8" id="KW-1003">Cell membrane</keyword>
<comment type="function">
    <text evidence="8">Conversion of 1,4-dihydroxy-2-naphthoate (DHNA) to demethylmenaquinone (DMK).</text>
</comment>
<comment type="subcellular location">
    <subcellularLocation>
        <location evidence="8">Cell membrane</location>
        <topology evidence="8">Multi-pass membrane protein</topology>
    </subcellularLocation>
    <subcellularLocation>
        <location evidence="1">Membrane</location>
        <topology evidence="1">Multi-pass membrane protein</topology>
    </subcellularLocation>
</comment>